<evidence type="ECO:0000256" key="1">
    <source>
        <dbReference type="ARBA" id="ARBA00023002"/>
    </source>
</evidence>
<evidence type="ECO:0000313" key="3">
    <source>
        <dbReference type="EMBL" id="OEO32639.1"/>
    </source>
</evidence>
<dbReference type="InterPro" id="IPR028939">
    <property type="entry name" value="P5C_Rdtase_cat_N"/>
</dbReference>
<dbReference type="OrthoDB" id="7557417at2"/>
<evidence type="ECO:0000259" key="2">
    <source>
        <dbReference type="Pfam" id="PF03807"/>
    </source>
</evidence>
<dbReference type="Proteomes" id="UP000095463">
    <property type="component" value="Unassembled WGS sequence"/>
</dbReference>
<dbReference type="EMBL" id="LAJE02000063">
    <property type="protein sequence ID" value="OEO32639.1"/>
    <property type="molecule type" value="Genomic_DNA"/>
</dbReference>
<dbReference type="PANTHER" id="PTHR14239:SF10">
    <property type="entry name" value="REDUCTASE"/>
    <property type="match status" value="1"/>
</dbReference>
<organism evidence="3 4">
    <name type="scientific">Devosia insulae DS-56</name>
    <dbReference type="NCBI Taxonomy" id="1116389"/>
    <lineage>
        <taxon>Bacteria</taxon>
        <taxon>Pseudomonadati</taxon>
        <taxon>Pseudomonadota</taxon>
        <taxon>Alphaproteobacteria</taxon>
        <taxon>Hyphomicrobiales</taxon>
        <taxon>Devosiaceae</taxon>
        <taxon>Devosia</taxon>
    </lineage>
</organism>
<gene>
    <name evidence="3" type="ORF">VW23_010515</name>
</gene>
<dbReference type="InterPro" id="IPR036291">
    <property type="entry name" value="NAD(P)-bd_dom_sf"/>
</dbReference>
<keyword evidence="1" id="KW-0560">Oxidoreductase</keyword>
<comment type="caution">
    <text evidence="3">The sequence shown here is derived from an EMBL/GenBank/DDBJ whole genome shotgun (WGS) entry which is preliminary data.</text>
</comment>
<dbReference type="GO" id="GO:0016491">
    <property type="term" value="F:oxidoreductase activity"/>
    <property type="evidence" value="ECO:0007669"/>
    <property type="project" value="UniProtKB-KW"/>
</dbReference>
<dbReference type="AlphaFoldDB" id="A0A1E5XVM4"/>
<reference evidence="3 4" key="1">
    <citation type="journal article" date="2015" name="Genome Announc.">
        <title>Genome Assemblies of Three Soil-Associated Devosia species: D. insulae, D. limi, and D. soli.</title>
        <authorList>
            <person name="Hassan Y.I."/>
            <person name="Lepp D."/>
            <person name="Zhou T."/>
        </authorList>
    </citation>
    <scope>NUCLEOTIDE SEQUENCE [LARGE SCALE GENOMIC DNA]</scope>
    <source>
        <strain evidence="3 4">DS-56</strain>
    </source>
</reference>
<sequence>MTTTAILGLGNMGKGLAKRLAGKTELVLGASNPAAATEFAASVGATVTDYKSAVLAADIVVLALPYGAALELAGKLPLNGKIVVDISNPVKADFSGLAIGHTTSAAEELQAAAPSAKLVKGYNTIFASLFDTPPSATANVPVFLAGNDAAAVDAVAELVKASGFAVEKVGGLDGARLVEPVGMLNIRFGYGLGQGTAIAPTWLKLAA</sequence>
<dbReference type="Gene3D" id="3.40.50.720">
    <property type="entry name" value="NAD(P)-binding Rossmann-like Domain"/>
    <property type="match status" value="1"/>
</dbReference>
<feature type="domain" description="Pyrroline-5-carboxylate reductase catalytic N-terminal" evidence="2">
    <location>
        <begin position="5"/>
        <end position="89"/>
    </location>
</feature>
<keyword evidence="4" id="KW-1185">Reference proteome</keyword>
<protein>
    <submittedName>
        <fullName evidence="3">Oxidoreductase</fullName>
    </submittedName>
</protein>
<evidence type="ECO:0000313" key="4">
    <source>
        <dbReference type="Proteomes" id="UP000095463"/>
    </source>
</evidence>
<name>A0A1E5XVM4_9HYPH</name>
<dbReference type="RefSeq" id="WP_069908207.1">
    <property type="nucleotide sequence ID" value="NZ_LAJE02000063.1"/>
</dbReference>
<dbReference type="InterPro" id="IPR051267">
    <property type="entry name" value="STEAP_metalloreductase"/>
</dbReference>
<dbReference type="SUPFAM" id="SSF51735">
    <property type="entry name" value="NAD(P)-binding Rossmann-fold domains"/>
    <property type="match status" value="1"/>
</dbReference>
<proteinExistence type="predicted"/>
<dbReference type="Pfam" id="PF03807">
    <property type="entry name" value="F420_oxidored"/>
    <property type="match status" value="1"/>
</dbReference>
<dbReference type="PANTHER" id="PTHR14239">
    <property type="entry name" value="DUDULIN-RELATED"/>
    <property type="match status" value="1"/>
</dbReference>
<accession>A0A1E5XVM4</accession>